<gene>
    <name evidence="1" type="ORF">PUMCH_001859</name>
</gene>
<organism evidence="1 2">
    <name type="scientific">Australozyma saopauloensis</name>
    <dbReference type="NCBI Taxonomy" id="291208"/>
    <lineage>
        <taxon>Eukaryota</taxon>
        <taxon>Fungi</taxon>
        <taxon>Dikarya</taxon>
        <taxon>Ascomycota</taxon>
        <taxon>Saccharomycotina</taxon>
        <taxon>Pichiomycetes</taxon>
        <taxon>Metschnikowiaceae</taxon>
        <taxon>Australozyma</taxon>
    </lineage>
</organism>
<evidence type="ECO:0000313" key="1">
    <source>
        <dbReference type="EMBL" id="WPK24580.1"/>
    </source>
</evidence>
<dbReference type="RefSeq" id="XP_062876963.1">
    <property type="nucleotide sequence ID" value="XM_063020893.1"/>
</dbReference>
<dbReference type="Gene3D" id="3.40.30.10">
    <property type="entry name" value="Glutaredoxin"/>
    <property type="match status" value="1"/>
</dbReference>
<evidence type="ECO:0000313" key="2">
    <source>
        <dbReference type="Proteomes" id="UP001338582"/>
    </source>
</evidence>
<dbReference type="SUPFAM" id="SSF52833">
    <property type="entry name" value="Thioredoxin-like"/>
    <property type="match status" value="1"/>
</dbReference>
<accession>A0AAX4H7M4</accession>
<name>A0AAX4H7M4_9ASCO</name>
<dbReference type="KEGG" id="asau:88172924"/>
<dbReference type="EMBL" id="CP138895">
    <property type="protein sequence ID" value="WPK24580.1"/>
    <property type="molecule type" value="Genomic_DNA"/>
</dbReference>
<dbReference type="InterPro" id="IPR036249">
    <property type="entry name" value="Thioredoxin-like_sf"/>
</dbReference>
<protein>
    <recommendedName>
        <fullName evidence="3">Thioredoxin domain-containing protein</fullName>
    </recommendedName>
</protein>
<dbReference type="AlphaFoldDB" id="A0AAX4H7M4"/>
<sequence length="159" mass="17888">MMASRNIGLRALQQKRTIFGWLSQNKMIYPPSPSQISTKNRLFPTYIDHPTELGTIVLDKDPLILNFTIPGDKKCNEVTQALYDILGDSKRYPFDGAKPVSMASIACDSPGGKELQLQYVVNNIPTLVLLKKQMVMDSYVPKPGPDVHKEVMKFVKSIY</sequence>
<dbReference type="GeneID" id="88172924"/>
<evidence type="ECO:0008006" key="3">
    <source>
        <dbReference type="Google" id="ProtNLM"/>
    </source>
</evidence>
<reference evidence="1 2" key="1">
    <citation type="submission" date="2023-10" db="EMBL/GenBank/DDBJ databases">
        <title>Draft Genome Sequence of Candida saopaulonensis from a very Premature Infant with Sepsis.</title>
        <authorList>
            <person name="Ning Y."/>
            <person name="Dai R."/>
            <person name="Xiao M."/>
            <person name="Xu Y."/>
            <person name="Yan Q."/>
            <person name="Zhang L."/>
        </authorList>
    </citation>
    <scope>NUCLEOTIDE SEQUENCE [LARGE SCALE GENOMIC DNA]</scope>
    <source>
        <strain evidence="1 2">19XY460</strain>
    </source>
</reference>
<dbReference type="Proteomes" id="UP001338582">
    <property type="component" value="Chromosome 2"/>
</dbReference>
<proteinExistence type="predicted"/>
<keyword evidence="2" id="KW-1185">Reference proteome</keyword>